<evidence type="ECO:0000256" key="8">
    <source>
        <dbReference type="ARBA" id="ARBA00022840"/>
    </source>
</evidence>
<dbReference type="InterPro" id="IPR029056">
    <property type="entry name" value="Ribokinase-like"/>
</dbReference>
<name>A0ABS2GCF8_9FIRM</name>
<dbReference type="GO" id="GO:0004417">
    <property type="term" value="F:hydroxyethylthiazole kinase activity"/>
    <property type="evidence" value="ECO:0007669"/>
    <property type="project" value="UniProtKB-EC"/>
</dbReference>
<evidence type="ECO:0000256" key="2">
    <source>
        <dbReference type="ARBA" id="ARBA00001946"/>
    </source>
</evidence>
<dbReference type="PRINTS" id="PR01099">
    <property type="entry name" value="HYETHTZKNASE"/>
</dbReference>
<evidence type="ECO:0000256" key="11">
    <source>
        <dbReference type="HAMAP-Rule" id="MF_00228"/>
    </source>
</evidence>
<feature type="binding site" evidence="11">
    <location>
        <position position="187"/>
    </location>
    <ligand>
        <name>substrate</name>
    </ligand>
</feature>
<comment type="similarity">
    <text evidence="11">Belongs to the Thz kinase family.</text>
</comment>
<dbReference type="Pfam" id="PF02110">
    <property type="entry name" value="HK"/>
    <property type="match status" value="1"/>
</dbReference>
<keyword evidence="7 11" id="KW-0418">Kinase</keyword>
<evidence type="ECO:0000256" key="5">
    <source>
        <dbReference type="ARBA" id="ARBA00022723"/>
    </source>
</evidence>
<comment type="cofactor">
    <cofactor evidence="2 11">
        <name>Mg(2+)</name>
        <dbReference type="ChEBI" id="CHEBI:18420"/>
    </cofactor>
</comment>
<feature type="binding site" evidence="11">
    <location>
        <position position="115"/>
    </location>
    <ligand>
        <name>ATP</name>
        <dbReference type="ChEBI" id="CHEBI:30616"/>
    </ligand>
</feature>
<keyword evidence="5 11" id="KW-0479">Metal-binding</keyword>
<dbReference type="SUPFAM" id="SSF53613">
    <property type="entry name" value="Ribokinase-like"/>
    <property type="match status" value="1"/>
</dbReference>
<sequence>MKYMDLVRSKQPLVICLTNDVVKNFTANGLIAVGASPAMSAHADDLKDLLRYAGALLINIGTADERSEALYHAAMTIANAYGVPAVLDPVACGASAFRKRIALELLEQHSFAVLRGNASEVAALIGERVQSKGVDSQAAEDVAAIAQAAAKTYGLTVAVTGETDAVSNGKEVCLLHNGSAMMPKVVGTGCLLGAVVAAYVGVAGDDTYEACAEALSMYAVAGELAAEAPLGHRPGHYAVHFIDALYTVTDEAVRQRLHKEVQA</sequence>
<keyword evidence="10 11" id="KW-0784">Thiamine biosynthesis</keyword>
<evidence type="ECO:0000256" key="10">
    <source>
        <dbReference type="ARBA" id="ARBA00022977"/>
    </source>
</evidence>
<dbReference type="Proteomes" id="UP000707138">
    <property type="component" value="Unassembled WGS sequence"/>
</dbReference>
<keyword evidence="8 11" id="KW-0067">ATP-binding</keyword>
<dbReference type="HAMAP" id="MF_00228">
    <property type="entry name" value="Thz_kinase"/>
    <property type="match status" value="1"/>
</dbReference>
<dbReference type="NCBIfam" id="TIGR00694">
    <property type="entry name" value="thiM"/>
    <property type="match status" value="1"/>
</dbReference>
<gene>
    <name evidence="11 12" type="primary">thiM</name>
    <name evidence="12" type="ORF">H6A01_00205</name>
</gene>
<evidence type="ECO:0000256" key="9">
    <source>
        <dbReference type="ARBA" id="ARBA00022842"/>
    </source>
</evidence>
<dbReference type="CDD" id="cd01170">
    <property type="entry name" value="THZ_kinase"/>
    <property type="match status" value="1"/>
</dbReference>
<protein>
    <recommendedName>
        <fullName evidence="11">Hydroxyethylthiazole kinase</fullName>
        <ecNumber evidence="11">2.7.1.50</ecNumber>
    </recommendedName>
    <alternativeName>
        <fullName evidence="11">4-methyl-5-beta-hydroxyethylthiazole kinase</fullName>
        <shortName evidence="11">TH kinase</shortName>
        <shortName evidence="11">Thz kinase</shortName>
    </alternativeName>
</protein>
<dbReference type="NCBIfam" id="NF006830">
    <property type="entry name" value="PRK09355.1"/>
    <property type="match status" value="1"/>
</dbReference>
<reference evidence="12 13" key="1">
    <citation type="journal article" date="2021" name="Sci. Rep.">
        <title>The distribution of antibiotic resistance genes in chicken gut microbiota commensals.</title>
        <authorList>
            <person name="Juricova H."/>
            <person name="Matiasovicova J."/>
            <person name="Kubasova T."/>
            <person name="Cejkova D."/>
            <person name="Rychlik I."/>
        </authorList>
    </citation>
    <scope>NUCLEOTIDE SEQUENCE [LARGE SCALE GENOMIC DNA]</scope>
    <source>
        <strain evidence="12 13">An537</strain>
    </source>
</reference>
<evidence type="ECO:0000256" key="7">
    <source>
        <dbReference type="ARBA" id="ARBA00022777"/>
    </source>
</evidence>
<dbReference type="Gene3D" id="3.40.1190.20">
    <property type="match status" value="1"/>
</dbReference>
<comment type="caution">
    <text evidence="12">The sequence shown here is derived from an EMBL/GenBank/DDBJ whole genome shotgun (WGS) entry which is preliminary data.</text>
</comment>
<comment type="catalytic activity">
    <reaction evidence="1 11">
        <text>5-(2-hydroxyethyl)-4-methylthiazole + ATP = 4-methyl-5-(2-phosphooxyethyl)-thiazole + ADP + H(+)</text>
        <dbReference type="Rhea" id="RHEA:24212"/>
        <dbReference type="ChEBI" id="CHEBI:15378"/>
        <dbReference type="ChEBI" id="CHEBI:17957"/>
        <dbReference type="ChEBI" id="CHEBI:30616"/>
        <dbReference type="ChEBI" id="CHEBI:58296"/>
        <dbReference type="ChEBI" id="CHEBI:456216"/>
        <dbReference type="EC" id="2.7.1.50"/>
    </reaction>
</comment>
<accession>A0ABS2GCF8</accession>
<keyword evidence="6 11" id="KW-0547">Nucleotide-binding</keyword>
<dbReference type="EC" id="2.7.1.50" evidence="11"/>
<proteinExistence type="inferred from homology"/>
<keyword evidence="13" id="KW-1185">Reference proteome</keyword>
<organism evidence="12 13">
    <name type="scientific">Veillonella magna</name>
    <dbReference type="NCBI Taxonomy" id="464322"/>
    <lineage>
        <taxon>Bacteria</taxon>
        <taxon>Bacillati</taxon>
        <taxon>Bacillota</taxon>
        <taxon>Negativicutes</taxon>
        <taxon>Veillonellales</taxon>
        <taxon>Veillonellaceae</taxon>
        <taxon>Veillonella</taxon>
    </lineage>
</organism>
<dbReference type="InterPro" id="IPR000417">
    <property type="entry name" value="Hyethyz_kinase"/>
</dbReference>
<dbReference type="EMBL" id="JACJLA010000001">
    <property type="protein sequence ID" value="MBM6911746.1"/>
    <property type="molecule type" value="Genomic_DNA"/>
</dbReference>
<keyword evidence="4 11" id="KW-0808">Transferase</keyword>
<dbReference type="RefSeq" id="WP_205087091.1">
    <property type="nucleotide sequence ID" value="NZ_JACJLA010000001.1"/>
</dbReference>
<dbReference type="PIRSF" id="PIRSF000513">
    <property type="entry name" value="Thz_kinase"/>
    <property type="match status" value="1"/>
</dbReference>
<evidence type="ECO:0000313" key="12">
    <source>
        <dbReference type="EMBL" id="MBM6911746.1"/>
    </source>
</evidence>
<keyword evidence="9 11" id="KW-0460">Magnesium</keyword>
<evidence type="ECO:0000256" key="4">
    <source>
        <dbReference type="ARBA" id="ARBA00022679"/>
    </source>
</evidence>
<evidence type="ECO:0000256" key="1">
    <source>
        <dbReference type="ARBA" id="ARBA00001771"/>
    </source>
</evidence>
<feature type="binding site" evidence="11">
    <location>
        <position position="160"/>
    </location>
    <ligand>
        <name>ATP</name>
        <dbReference type="ChEBI" id="CHEBI:30616"/>
    </ligand>
</feature>
<evidence type="ECO:0000313" key="13">
    <source>
        <dbReference type="Proteomes" id="UP000707138"/>
    </source>
</evidence>
<evidence type="ECO:0000256" key="6">
    <source>
        <dbReference type="ARBA" id="ARBA00022741"/>
    </source>
</evidence>
<comment type="pathway">
    <text evidence="3 11">Cofactor biosynthesis; thiamine diphosphate biosynthesis; 4-methyl-5-(2-phosphoethyl)-thiazole from 5-(2-hydroxyethyl)-4-methylthiazole: step 1/1.</text>
</comment>
<comment type="function">
    <text evidence="11">Catalyzes the phosphorylation of the hydroxyl group of 4-methyl-5-beta-hydroxyethylthiazole (THZ).</text>
</comment>
<evidence type="ECO:0000256" key="3">
    <source>
        <dbReference type="ARBA" id="ARBA00004868"/>
    </source>
</evidence>
<feature type="binding site" evidence="11">
    <location>
        <position position="39"/>
    </location>
    <ligand>
        <name>substrate</name>
    </ligand>
</feature>